<evidence type="ECO:0000313" key="3">
    <source>
        <dbReference type="EMBL" id="GAA2574570.1"/>
    </source>
</evidence>
<feature type="compositionally biased region" description="Basic and acidic residues" evidence="1">
    <location>
        <begin position="14"/>
        <end position="29"/>
    </location>
</feature>
<dbReference type="Proteomes" id="UP001500274">
    <property type="component" value="Unassembled WGS sequence"/>
</dbReference>
<gene>
    <name evidence="3" type="ORF">GCM10009862_12010</name>
</gene>
<comment type="caution">
    <text evidence="3">The sequence shown here is derived from an EMBL/GenBank/DDBJ whole genome shotgun (WGS) entry which is preliminary data.</text>
</comment>
<dbReference type="EMBL" id="BAAARI010000009">
    <property type="protein sequence ID" value="GAA2574570.1"/>
    <property type="molecule type" value="Genomic_DNA"/>
</dbReference>
<evidence type="ECO:0000313" key="4">
    <source>
        <dbReference type="Proteomes" id="UP001500274"/>
    </source>
</evidence>
<feature type="compositionally biased region" description="Low complexity" evidence="1">
    <location>
        <begin position="176"/>
        <end position="202"/>
    </location>
</feature>
<keyword evidence="4" id="KW-1185">Reference proteome</keyword>
<accession>A0ABN3PDR8</accession>
<keyword evidence="2" id="KW-0472">Membrane</keyword>
<keyword evidence="2" id="KW-0812">Transmembrane</keyword>
<keyword evidence="2" id="KW-1133">Transmembrane helix</keyword>
<name>A0ABN3PDR8_9MICO</name>
<dbReference type="RefSeq" id="WP_344227745.1">
    <property type="nucleotide sequence ID" value="NZ_BAAARI010000009.1"/>
</dbReference>
<evidence type="ECO:0008006" key="5">
    <source>
        <dbReference type="Google" id="ProtNLM"/>
    </source>
</evidence>
<protein>
    <recommendedName>
        <fullName evidence="5">Cell division protein FtsL</fullName>
    </recommendedName>
</protein>
<organism evidence="3 4">
    <name type="scientific">Microbacterium binotii</name>
    <dbReference type="NCBI Taxonomy" id="462710"/>
    <lineage>
        <taxon>Bacteria</taxon>
        <taxon>Bacillati</taxon>
        <taxon>Actinomycetota</taxon>
        <taxon>Actinomycetes</taxon>
        <taxon>Micrococcales</taxon>
        <taxon>Microbacteriaceae</taxon>
        <taxon>Microbacterium</taxon>
    </lineage>
</organism>
<reference evidence="3 4" key="1">
    <citation type="journal article" date="2019" name="Int. J. Syst. Evol. Microbiol.">
        <title>The Global Catalogue of Microorganisms (GCM) 10K type strain sequencing project: providing services to taxonomists for standard genome sequencing and annotation.</title>
        <authorList>
            <consortium name="The Broad Institute Genomics Platform"/>
            <consortium name="The Broad Institute Genome Sequencing Center for Infectious Disease"/>
            <person name="Wu L."/>
            <person name="Ma J."/>
        </authorList>
    </citation>
    <scope>NUCLEOTIDE SEQUENCE [LARGE SCALE GENOMIC DNA]</scope>
    <source>
        <strain evidence="3 4">JCM 16365</strain>
    </source>
</reference>
<evidence type="ECO:0000256" key="2">
    <source>
        <dbReference type="SAM" id="Phobius"/>
    </source>
</evidence>
<feature type="region of interest" description="Disordered" evidence="1">
    <location>
        <begin position="14"/>
        <end position="33"/>
    </location>
</feature>
<feature type="transmembrane region" description="Helical" evidence="2">
    <location>
        <begin position="42"/>
        <end position="65"/>
    </location>
</feature>
<proteinExistence type="predicted"/>
<sequence length="202" mass="21075">MSTTTSTAWAIEPLERGSEVGRRPERTLRPVESPARRRRPRLVYGIIAVAGALAIAGAQMVLSVLSTQSSFELASLTQQQRDLTVQKQILYDQVAGLSSPQYLAANAAALGMVINESPSYLRLSDGAVLGAQQASVYTSTIDPLGRGAVSNALITETPLVTAPDATINGVQAPPALETETGTGTDPTTPPALTDGLPTPATH</sequence>
<feature type="region of interest" description="Disordered" evidence="1">
    <location>
        <begin position="174"/>
        <end position="202"/>
    </location>
</feature>
<evidence type="ECO:0000256" key="1">
    <source>
        <dbReference type="SAM" id="MobiDB-lite"/>
    </source>
</evidence>